<sequence>MTEGPFNIYPQLGAVKVSNSKSALSDIIRTNLKIDCAVSGDVRILTSAHDGRPYKAPPTDWQLAQTSHLGQLVASSNALESGRAAQLLSILDVEPQAEIPLCEVVVIGRNNDVLKLDSEGHYVPDRGLDDLTDDFEGWFHDPGQGLPSPPSSTSPSHVPLNLSTYKRSPHVPISRRLTPPGSPPSDSTSRIVDDNEHVPTPAIAWMSDPAVDDPQLRWHDETVKSVGSSLVCDITIVSGPFVRVPSDVKGQDGISEQLKDDLLAELTRIHGYGEMTSEACRVAFMRVVADLYLKKVEWIQNIPVVHPVDPASISQHEVCSHPNPWNLPSASIAQELANTVMAQQQQLKLTYLRQHPEPGAGWSIEPDEEQNSDNFSIDEFNELLAAENGEALDELGCLICNFEKQQSMGVYAICADCHRRRNPTYEEKKWSGIWRIDCWRYAHPTTSAFKDMEPPEHDTDSLAVILAPIPDPYPARVFSPSVHRVSPAMGVIQRPRKKPLTSTTPLRRPLKAAYRRDMYSFTTPPQKILGSFEAMPSTQPQYEFAYMASNDDLLDHIGHRAMEDPFVDIHSTTTTNNLVHQTSGLYTQATGPLQAPLQIADSEIAAFQIITQNTDLRVAQRYLEQYAGDGPEAAAAYLVARDDGWEWSG</sequence>
<evidence type="ECO:0000313" key="2">
    <source>
        <dbReference type="Proteomes" id="UP001186974"/>
    </source>
</evidence>
<gene>
    <name evidence="1" type="ORF">LTS18_012555</name>
</gene>
<name>A0ACC3D9B2_9PEZI</name>
<organism evidence="1 2">
    <name type="scientific">Coniosporium uncinatum</name>
    <dbReference type="NCBI Taxonomy" id="93489"/>
    <lineage>
        <taxon>Eukaryota</taxon>
        <taxon>Fungi</taxon>
        <taxon>Dikarya</taxon>
        <taxon>Ascomycota</taxon>
        <taxon>Pezizomycotina</taxon>
        <taxon>Dothideomycetes</taxon>
        <taxon>Dothideomycetes incertae sedis</taxon>
        <taxon>Coniosporium</taxon>
    </lineage>
</organism>
<protein>
    <submittedName>
        <fullName evidence="1">Uncharacterized protein</fullName>
    </submittedName>
</protein>
<dbReference type="Proteomes" id="UP001186974">
    <property type="component" value="Unassembled WGS sequence"/>
</dbReference>
<evidence type="ECO:0000313" key="1">
    <source>
        <dbReference type="EMBL" id="KAK3063810.1"/>
    </source>
</evidence>
<accession>A0ACC3D9B2</accession>
<proteinExistence type="predicted"/>
<comment type="caution">
    <text evidence="1">The sequence shown here is derived from an EMBL/GenBank/DDBJ whole genome shotgun (WGS) entry which is preliminary data.</text>
</comment>
<keyword evidence="2" id="KW-1185">Reference proteome</keyword>
<dbReference type="EMBL" id="JAWDJW010006711">
    <property type="protein sequence ID" value="KAK3063810.1"/>
    <property type="molecule type" value="Genomic_DNA"/>
</dbReference>
<reference evidence="1" key="1">
    <citation type="submission" date="2024-09" db="EMBL/GenBank/DDBJ databases">
        <title>Black Yeasts Isolated from many extreme environments.</title>
        <authorList>
            <person name="Coleine C."/>
            <person name="Stajich J.E."/>
            <person name="Selbmann L."/>
        </authorList>
    </citation>
    <scope>NUCLEOTIDE SEQUENCE</scope>
    <source>
        <strain evidence="1">CCFEE 5737</strain>
    </source>
</reference>